<protein>
    <recommendedName>
        <fullName evidence="4">Large ribosomal subunit protein uL23</fullName>
    </recommendedName>
</protein>
<dbReference type="Proteomes" id="UP000177006">
    <property type="component" value="Unassembled WGS sequence"/>
</dbReference>
<comment type="similarity">
    <text evidence="1 4">Belongs to the universal ribosomal protein uL23 family.</text>
</comment>
<accession>A0A1F5E988</accession>
<dbReference type="InterPro" id="IPR012677">
    <property type="entry name" value="Nucleotide-bd_a/b_plait_sf"/>
</dbReference>
<name>A0A1F5E988_9BACT</name>
<reference evidence="5 6" key="1">
    <citation type="journal article" date="2016" name="Nat. Commun.">
        <title>Thousands of microbial genomes shed light on interconnected biogeochemical processes in an aquifer system.</title>
        <authorList>
            <person name="Anantharaman K."/>
            <person name="Brown C.T."/>
            <person name="Hug L.A."/>
            <person name="Sharon I."/>
            <person name="Castelle C.J."/>
            <person name="Probst A.J."/>
            <person name="Thomas B.C."/>
            <person name="Singh A."/>
            <person name="Wilkins M.J."/>
            <person name="Karaoz U."/>
            <person name="Brodie E.L."/>
            <person name="Williams K.H."/>
            <person name="Hubbard S.S."/>
            <person name="Banfield J.F."/>
        </authorList>
    </citation>
    <scope>NUCLEOTIDE SEQUENCE [LARGE SCALE GENOMIC DNA]</scope>
</reference>
<evidence type="ECO:0000256" key="2">
    <source>
        <dbReference type="ARBA" id="ARBA00022980"/>
    </source>
</evidence>
<dbReference type="Pfam" id="PF00276">
    <property type="entry name" value="Ribosomal_L23"/>
    <property type="match status" value="1"/>
</dbReference>
<sequence length="99" mass="11420">MNLAKIIKRPIITEKSMRLASQQRYTFEVLKEANKNQIAQAVEDHFNVNVLSVKVTKVPGKTKRFGKLRLKQLVGESKKAIVQTKPDQKIDLFELKEQK</sequence>
<keyword evidence="4" id="KW-0699">rRNA-binding</keyword>
<dbReference type="GO" id="GO:0003735">
    <property type="term" value="F:structural constituent of ribosome"/>
    <property type="evidence" value="ECO:0007669"/>
    <property type="project" value="InterPro"/>
</dbReference>
<dbReference type="HAMAP" id="MF_01369_B">
    <property type="entry name" value="Ribosomal_uL23_B"/>
    <property type="match status" value="1"/>
</dbReference>
<keyword evidence="2 4" id="KW-0689">Ribosomal protein</keyword>
<evidence type="ECO:0000256" key="4">
    <source>
        <dbReference type="HAMAP-Rule" id="MF_01369"/>
    </source>
</evidence>
<dbReference type="GO" id="GO:1990904">
    <property type="term" value="C:ribonucleoprotein complex"/>
    <property type="evidence" value="ECO:0007669"/>
    <property type="project" value="UniProtKB-KW"/>
</dbReference>
<comment type="subunit">
    <text evidence="4">Part of the 50S ribosomal subunit. Contacts protein L29, and trigger factor when it is bound to the ribosome.</text>
</comment>
<dbReference type="STRING" id="1797457.A2160_06290"/>
<dbReference type="EMBL" id="MEZK01000004">
    <property type="protein sequence ID" value="OGD63824.1"/>
    <property type="molecule type" value="Genomic_DNA"/>
</dbReference>
<dbReference type="GO" id="GO:0005840">
    <property type="term" value="C:ribosome"/>
    <property type="evidence" value="ECO:0007669"/>
    <property type="project" value="UniProtKB-KW"/>
</dbReference>
<comment type="function">
    <text evidence="4">One of the early assembly proteins it binds 23S rRNA. One of the proteins that surrounds the polypeptide exit tunnel on the outside of the ribosome. Forms the main docking site for trigger factor binding to the ribosome.</text>
</comment>
<gene>
    <name evidence="4" type="primary">rplW</name>
    <name evidence="5" type="ORF">A2160_06290</name>
</gene>
<dbReference type="SUPFAM" id="SSF54189">
    <property type="entry name" value="Ribosomal proteins S24e, L23 and L15e"/>
    <property type="match status" value="1"/>
</dbReference>
<dbReference type="InterPro" id="IPR013025">
    <property type="entry name" value="Ribosomal_uL23-like"/>
</dbReference>
<organism evidence="5 6">
    <name type="scientific">Candidatus Beckwithbacteria bacterium RBG_13_42_9</name>
    <dbReference type="NCBI Taxonomy" id="1797457"/>
    <lineage>
        <taxon>Bacteria</taxon>
        <taxon>Candidatus Beckwithiibacteriota</taxon>
    </lineage>
</organism>
<evidence type="ECO:0000313" key="5">
    <source>
        <dbReference type="EMBL" id="OGD63824.1"/>
    </source>
</evidence>
<evidence type="ECO:0000313" key="6">
    <source>
        <dbReference type="Proteomes" id="UP000177006"/>
    </source>
</evidence>
<dbReference type="Gene3D" id="3.30.70.330">
    <property type="match status" value="1"/>
</dbReference>
<keyword evidence="3 4" id="KW-0687">Ribonucleoprotein</keyword>
<dbReference type="InterPro" id="IPR012678">
    <property type="entry name" value="Ribosomal_uL23/eL15/eS24_sf"/>
</dbReference>
<proteinExistence type="inferred from homology"/>
<evidence type="ECO:0000256" key="1">
    <source>
        <dbReference type="ARBA" id="ARBA00006700"/>
    </source>
</evidence>
<keyword evidence="4" id="KW-0694">RNA-binding</keyword>
<dbReference type="GO" id="GO:0019843">
    <property type="term" value="F:rRNA binding"/>
    <property type="evidence" value="ECO:0007669"/>
    <property type="project" value="UniProtKB-UniRule"/>
</dbReference>
<dbReference type="AlphaFoldDB" id="A0A1F5E988"/>
<dbReference type="NCBIfam" id="NF004363">
    <property type="entry name" value="PRK05738.2-4"/>
    <property type="match status" value="1"/>
</dbReference>
<evidence type="ECO:0000256" key="3">
    <source>
        <dbReference type="ARBA" id="ARBA00023274"/>
    </source>
</evidence>
<dbReference type="PANTHER" id="PTHR11620">
    <property type="entry name" value="60S RIBOSOMAL PROTEIN L23A"/>
    <property type="match status" value="1"/>
</dbReference>
<dbReference type="GO" id="GO:0006412">
    <property type="term" value="P:translation"/>
    <property type="evidence" value="ECO:0007669"/>
    <property type="project" value="UniProtKB-UniRule"/>
</dbReference>
<comment type="caution">
    <text evidence="5">The sequence shown here is derived from an EMBL/GenBank/DDBJ whole genome shotgun (WGS) entry which is preliminary data.</text>
</comment>